<accession>A0A0E0CR05</accession>
<evidence type="ECO:0000313" key="3">
    <source>
        <dbReference type="EnsemblPlants" id="OMERI02G29990.4"/>
    </source>
</evidence>
<dbReference type="Pfam" id="PF23622">
    <property type="entry name" value="LRR_At1g61320_AtMIF1"/>
    <property type="match status" value="1"/>
</dbReference>
<dbReference type="InterPro" id="IPR032675">
    <property type="entry name" value="LRR_dom_sf"/>
</dbReference>
<dbReference type="Gramene" id="OMERI02G29990.4">
    <property type="protein sequence ID" value="OMERI02G29990.4"/>
    <property type="gene ID" value="OMERI02G29990"/>
</dbReference>
<dbReference type="STRING" id="40149.A0A0E0CR05"/>
<dbReference type="PANTHER" id="PTHR34145:SF12">
    <property type="entry name" value="FBD DOMAIN-CONTAINING PROTEIN"/>
    <property type="match status" value="1"/>
</dbReference>
<dbReference type="PANTHER" id="PTHR34145">
    <property type="entry name" value="OS02G0105600 PROTEIN"/>
    <property type="match status" value="1"/>
</dbReference>
<dbReference type="AlphaFoldDB" id="A0A0E0CR05"/>
<keyword evidence="4" id="KW-1185">Reference proteome</keyword>
<dbReference type="EnsemblPlants" id="OMERI02G29990.4">
    <property type="protein sequence ID" value="OMERI02G29990.4"/>
    <property type="gene ID" value="OMERI02G29990"/>
</dbReference>
<feature type="domain" description="At1g61320/AtMIF1 LRR" evidence="2">
    <location>
        <begin position="105"/>
        <end position="412"/>
    </location>
</feature>
<evidence type="ECO:0000313" key="4">
    <source>
        <dbReference type="Proteomes" id="UP000008021"/>
    </source>
</evidence>
<reference evidence="3" key="1">
    <citation type="submission" date="2015-04" db="UniProtKB">
        <authorList>
            <consortium name="EnsemblPlants"/>
        </authorList>
    </citation>
    <scope>IDENTIFICATION</scope>
</reference>
<protein>
    <recommendedName>
        <fullName evidence="2">At1g61320/AtMIF1 LRR domain-containing protein</fullName>
    </recommendedName>
</protein>
<dbReference type="InterPro" id="IPR053772">
    <property type="entry name" value="At1g61320/At1g61330-like"/>
</dbReference>
<feature type="region of interest" description="Disordered" evidence="1">
    <location>
        <begin position="457"/>
        <end position="479"/>
    </location>
</feature>
<name>A0A0E0CR05_9ORYZ</name>
<organism evidence="3">
    <name type="scientific">Oryza meridionalis</name>
    <dbReference type="NCBI Taxonomy" id="40149"/>
    <lineage>
        <taxon>Eukaryota</taxon>
        <taxon>Viridiplantae</taxon>
        <taxon>Streptophyta</taxon>
        <taxon>Embryophyta</taxon>
        <taxon>Tracheophyta</taxon>
        <taxon>Spermatophyta</taxon>
        <taxon>Magnoliopsida</taxon>
        <taxon>Liliopsida</taxon>
        <taxon>Poales</taxon>
        <taxon>Poaceae</taxon>
        <taxon>BOP clade</taxon>
        <taxon>Oryzoideae</taxon>
        <taxon>Oryzeae</taxon>
        <taxon>Oryzinae</taxon>
        <taxon>Oryza</taxon>
    </lineage>
</organism>
<feature type="compositionally biased region" description="Basic and acidic residues" evidence="1">
    <location>
        <begin position="457"/>
        <end position="473"/>
    </location>
</feature>
<sequence>MRPYASCSRGPITSVAKTDRKGLHYQLKESVYLPEDILRLIHAMMPLRDAARAACASHIFLQSWRCRPNLIFTGETLGLIINGAGKDDAKRDFINIVQRHSARTLLNHSGIGVKTLKLELLYFSDLDLGCVEAWLQIAVAPGIEELTLMFPCVRYKFPYSLLFERGGNSVRYLHLMVCTFHPTIGLGCLIKLTQLHLSFVWITGDELELLLSKCVALEWLKLSYCPEIICLKVPCMLRQLGSLEVAECRSLKVIEICAPNLSNFYLTGFLVRTSFENPLLVKKLRIMCLRQGNFVSYARTKLLSLVPNVETLTVASNEIVKTPMVPGKFLHLKHLHVYFISLAISYDYLSLISFFEASPSLETFMLSVTQRRIEHDSVSGEPFHPREKSEHHHKNLKSVKIIGFCSAKSMIGIPAPCGGGGGQIRGWGGDGGGAEKVAAATRRTRKRPAAVWAQRWRRDPRERRGLRPERRENGGIGPCAATARCSAATMAVPPQIRASRPDLEGGWLWWSATTVDLRWLATAVGNGGDGWLRQLAAATSADDAGGGLGGGVAEGDSEAAASSGGR</sequence>
<dbReference type="Gene3D" id="3.80.10.10">
    <property type="entry name" value="Ribonuclease Inhibitor"/>
    <property type="match status" value="1"/>
</dbReference>
<dbReference type="InterPro" id="IPR055357">
    <property type="entry name" value="LRR_At1g61320_AtMIF1"/>
</dbReference>
<reference evidence="3" key="2">
    <citation type="submission" date="2018-05" db="EMBL/GenBank/DDBJ databases">
        <title>OmerRS3 (Oryza meridionalis Reference Sequence Version 3).</title>
        <authorList>
            <person name="Zhang J."/>
            <person name="Kudrna D."/>
            <person name="Lee S."/>
            <person name="Talag J."/>
            <person name="Welchert J."/>
            <person name="Wing R.A."/>
        </authorList>
    </citation>
    <scope>NUCLEOTIDE SEQUENCE [LARGE SCALE GENOMIC DNA]</scope>
    <source>
        <strain evidence="3">cv. OR44</strain>
    </source>
</reference>
<dbReference type="SUPFAM" id="SSF52058">
    <property type="entry name" value="L domain-like"/>
    <property type="match status" value="1"/>
</dbReference>
<feature type="compositionally biased region" description="Gly residues" evidence="1">
    <location>
        <begin position="544"/>
        <end position="553"/>
    </location>
</feature>
<evidence type="ECO:0000256" key="1">
    <source>
        <dbReference type="SAM" id="MobiDB-lite"/>
    </source>
</evidence>
<proteinExistence type="predicted"/>
<feature type="region of interest" description="Disordered" evidence="1">
    <location>
        <begin position="542"/>
        <end position="566"/>
    </location>
</feature>
<evidence type="ECO:0000259" key="2">
    <source>
        <dbReference type="Pfam" id="PF23622"/>
    </source>
</evidence>
<dbReference type="Proteomes" id="UP000008021">
    <property type="component" value="Chromosome 2"/>
</dbReference>